<evidence type="ECO:0000313" key="1">
    <source>
        <dbReference type="EMBL" id="KAF5347461.1"/>
    </source>
</evidence>
<comment type="caution">
    <text evidence="1">The sequence shown here is derived from an EMBL/GenBank/DDBJ whole genome shotgun (WGS) entry which is preliminary data.</text>
</comment>
<evidence type="ECO:0000313" key="2">
    <source>
        <dbReference type="EMBL" id="KAF5389683.1"/>
    </source>
</evidence>
<evidence type="ECO:0000313" key="3">
    <source>
        <dbReference type="Proteomes" id="UP000518752"/>
    </source>
</evidence>
<organism evidence="1 3">
    <name type="scientific">Collybiopsis confluens</name>
    <dbReference type="NCBI Taxonomy" id="2823264"/>
    <lineage>
        <taxon>Eukaryota</taxon>
        <taxon>Fungi</taxon>
        <taxon>Dikarya</taxon>
        <taxon>Basidiomycota</taxon>
        <taxon>Agaricomycotina</taxon>
        <taxon>Agaricomycetes</taxon>
        <taxon>Agaricomycetidae</taxon>
        <taxon>Agaricales</taxon>
        <taxon>Marasmiineae</taxon>
        <taxon>Omphalotaceae</taxon>
        <taxon>Collybiopsis</taxon>
    </lineage>
</organism>
<reference evidence="1 3" key="1">
    <citation type="journal article" date="2020" name="ISME J.">
        <title>Uncovering the hidden diversity of litter-decomposition mechanisms in mushroom-forming fungi.</title>
        <authorList>
            <person name="Floudas D."/>
            <person name="Bentzer J."/>
            <person name="Ahren D."/>
            <person name="Johansson T."/>
            <person name="Persson P."/>
            <person name="Tunlid A."/>
        </authorList>
    </citation>
    <scope>NUCLEOTIDE SEQUENCE [LARGE SCALE GENOMIC DNA]</scope>
    <source>
        <strain evidence="1 3">CBS 406.79</strain>
    </source>
</reference>
<dbReference type="EMBL" id="JAACJN010000337">
    <property type="protein sequence ID" value="KAF5347461.1"/>
    <property type="molecule type" value="Genomic_DNA"/>
</dbReference>
<dbReference type="EMBL" id="JAACJN010000020">
    <property type="protein sequence ID" value="KAF5389683.1"/>
    <property type="molecule type" value="Genomic_DNA"/>
</dbReference>
<keyword evidence="3" id="KW-1185">Reference proteome</keyword>
<dbReference type="Proteomes" id="UP000518752">
    <property type="component" value="Unassembled WGS sequence"/>
</dbReference>
<accession>A0A8H5CUS8</accession>
<name>A0A8H5CUS8_9AGAR</name>
<gene>
    <name evidence="2" type="ORF">D9757_005981</name>
    <name evidence="1" type="ORF">D9757_013829</name>
</gene>
<sequence>MTLSLQNYEVGVDRQRLGDLGVGMIVPVFGDKDPDPEHLAKDASNGSIETVLLPADGSLHMDLIEKLLHYNPMEHTNSIEGRKCYGRGNISTGCPSDSLLHLFILPSLPVYVVSSSSLRMRLDLTFQTMVTTTVTQDIQ</sequence>
<proteinExistence type="predicted"/>
<dbReference type="AlphaFoldDB" id="A0A8H5CUS8"/>
<protein>
    <submittedName>
        <fullName evidence="1">Uncharacterized protein</fullName>
    </submittedName>
</protein>